<gene>
    <name evidence="2" type="ORF">SODALDRAFT_220570</name>
</gene>
<feature type="compositionally biased region" description="Basic residues" evidence="1">
    <location>
        <begin position="42"/>
        <end position="64"/>
    </location>
</feature>
<evidence type="ECO:0000313" key="3">
    <source>
        <dbReference type="Proteomes" id="UP000272025"/>
    </source>
</evidence>
<sequence>MTQDRQVDRPQPWLRLDNSRLSFRAPLSGIEDGIIFSGLRMIMKKKRRRKKKKKEEKRKKRKKRKEEEQRQKTGKPMHVASAASRPRLHLVFRSFDPSDLKV</sequence>
<accession>A0A3N2PPQ9</accession>
<dbReference type="Proteomes" id="UP000272025">
    <property type="component" value="Unassembled WGS sequence"/>
</dbReference>
<dbReference type="AlphaFoldDB" id="A0A3N2PPQ9"/>
<organism evidence="2 3">
    <name type="scientific">Sodiomyces alkalinus (strain CBS 110278 / VKM F-3762 / F11)</name>
    <name type="common">Alkaliphilic filamentous fungus</name>
    <dbReference type="NCBI Taxonomy" id="1314773"/>
    <lineage>
        <taxon>Eukaryota</taxon>
        <taxon>Fungi</taxon>
        <taxon>Dikarya</taxon>
        <taxon>Ascomycota</taxon>
        <taxon>Pezizomycotina</taxon>
        <taxon>Sordariomycetes</taxon>
        <taxon>Hypocreomycetidae</taxon>
        <taxon>Glomerellales</taxon>
        <taxon>Plectosphaerellaceae</taxon>
        <taxon>Sodiomyces</taxon>
    </lineage>
</organism>
<proteinExistence type="predicted"/>
<feature type="region of interest" description="Disordered" evidence="1">
    <location>
        <begin position="42"/>
        <end position="88"/>
    </location>
</feature>
<dbReference type="RefSeq" id="XP_028464303.1">
    <property type="nucleotide sequence ID" value="XM_028607334.1"/>
</dbReference>
<dbReference type="EMBL" id="ML119059">
    <property type="protein sequence ID" value="ROT36497.1"/>
    <property type="molecule type" value="Genomic_DNA"/>
</dbReference>
<evidence type="ECO:0000256" key="1">
    <source>
        <dbReference type="SAM" id="MobiDB-lite"/>
    </source>
</evidence>
<name>A0A3N2PPQ9_SODAK</name>
<dbReference type="GeneID" id="39575812"/>
<reference evidence="2 3" key="1">
    <citation type="journal article" date="2018" name="Mol. Ecol.">
        <title>The obligate alkalophilic soda-lake fungus Sodiomyces alkalinus has shifted to a protein diet.</title>
        <authorList>
            <person name="Grum-Grzhimaylo A.A."/>
            <person name="Falkoski D.L."/>
            <person name="van den Heuvel J."/>
            <person name="Valero-Jimenez C.A."/>
            <person name="Min B."/>
            <person name="Choi I.G."/>
            <person name="Lipzen A."/>
            <person name="Daum C.G."/>
            <person name="Aanen D.K."/>
            <person name="Tsang A."/>
            <person name="Henrissat B."/>
            <person name="Bilanenko E.N."/>
            <person name="de Vries R.P."/>
            <person name="van Kan J.A.L."/>
            <person name="Grigoriev I.V."/>
            <person name="Debets A.J.M."/>
        </authorList>
    </citation>
    <scope>NUCLEOTIDE SEQUENCE [LARGE SCALE GENOMIC DNA]</scope>
    <source>
        <strain evidence="2 3">F11</strain>
    </source>
</reference>
<protein>
    <submittedName>
        <fullName evidence="2">Uncharacterized protein</fullName>
    </submittedName>
</protein>
<keyword evidence="3" id="KW-1185">Reference proteome</keyword>
<evidence type="ECO:0000313" key="2">
    <source>
        <dbReference type="EMBL" id="ROT36497.1"/>
    </source>
</evidence>